<dbReference type="InterPro" id="IPR013761">
    <property type="entry name" value="SAM/pointed_sf"/>
</dbReference>
<dbReference type="GO" id="GO:0005634">
    <property type="term" value="C:nucleus"/>
    <property type="evidence" value="ECO:0007669"/>
    <property type="project" value="TreeGrafter"/>
</dbReference>
<organism evidence="2 3">
    <name type="scientific">Hippocampus comes</name>
    <name type="common">Tiger tail seahorse</name>
    <dbReference type="NCBI Taxonomy" id="109280"/>
    <lineage>
        <taxon>Eukaryota</taxon>
        <taxon>Metazoa</taxon>
        <taxon>Chordata</taxon>
        <taxon>Craniata</taxon>
        <taxon>Vertebrata</taxon>
        <taxon>Euteleostomi</taxon>
        <taxon>Actinopterygii</taxon>
        <taxon>Neopterygii</taxon>
        <taxon>Teleostei</taxon>
        <taxon>Neoteleostei</taxon>
        <taxon>Acanthomorphata</taxon>
        <taxon>Syngnathiaria</taxon>
        <taxon>Syngnathiformes</taxon>
        <taxon>Syngnathoidei</taxon>
        <taxon>Syngnathidae</taxon>
        <taxon>Hippocampus</taxon>
    </lineage>
</organism>
<reference evidence="2" key="2">
    <citation type="submission" date="2025-09" db="UniProtKB">
        <authorList>
            <consortium name="Ensembl"/>
        </authorList>
    </citation>
    <scope>IDENTIFICATION</scope>
</reference>
<evidence type="ECO:0000313" key="2">
    <source>
        <dbReference type="Ensembl" id="ENSHCOP00000007418.1"/>
    </source>
</evidence>
<feature type="domain" description="SAM" evidence="1">
    <location>
        <begin position="18"/>
        <end position="84"/>
    </location>
</feature>
<sequence>FHTSKAEPPQKLRLDTSPLEWSVTDVVRFIRTTDCAPLARIFMDQEIDGQALLLLNLPTVQECMDLKLGPAIKLCHHIERVKLAQVLSSTVSQY</sequence>
<dbReference type="SUPFAM" id="SSF47769">
    <property type="entry name" value="SAM/Pointed domain"/>
    <property type="match status" value="1"/>
</dbReference>
<dbReference type="PANTHER" id="PTHR12247:SF77">
    <property type="entry name" value="SCM-LIKE WITH FOUR MBT DOMAINS PROTEIN 1"/>
    <property type="match status" value="1"/>
</dbReference>
<dbReference type="Proteomes" id="UP000264820">
    <property type="component" value="Unplaced"/>
</dbReference>
<accession>A0A3Q2XRF9</accession>
<dbReference type="AlphaFoldDB" id="A0A3Q2XRF9"/>
<name>A0A3Q2XRF9_HIPCM</name>
<dbReference type="GO" id="GO:0042393">
    <property type="term" value="F:histone binding"/>
    <property type="evidence" value="ECO:0007669"/>
    <property type="project" value="TreeGrafter"/>
</dbReference>
<dbReference type="Gene3D" id="1.10.150.50">
    <property type="entry name" value="Transcription Factor, Ets-1"/>
    <property type="match status" value="1"/>
</dbReference>
<dbReference type="PANTHER" id="PTHR12247">
    <property type="entry name" value="POLYCOMB GROUP PROTEIN"/>
    <property type="match status" value="1"/>
</dbReference>
<dbReference type="Ensembl" id="ENSHCOT00000002026.1">
    <property type="protein sequence ID" value="ENSHCOP00000007418.1"/>
    <property type="gene ID" value="ENSHCOG00000009441.1"/>
</dbReference>
<dbReference type="SMART" id="SM00454">
    <property type="entry name" value="SAM"/>
    <property type="match status" value="1"/>
</dbReference>
<evidence type="ECO:0000313" key="3">
    <source>
        <dbReference type="Proteomes" id="UP000264820"/>
    </source>
</evidence>
<reference evidence="2" key="1">
    <citation type="submission" date="2025-08" db="UniProtKB">
        <authorList>
            <consortium name="Ensembl"/>
        </authorList>
    </citation>
    <scope>IDENTIFICATION</scope>
</reference>
<dbReference type="Pfam" id="PF00536">
    <property type="entry name" value="SAM_1"/>
    <property type="match status" value="1"/>
</dbReference>
<dbReference type="GeneTree" id="ENSGT00940000157363"/>
<proteinExistence type="predicted"/>
<protein>
    <recommendedName>
        <fullName evidence="1">SAM domain-containing protein</fullName>
    </recommendedName>
</protein>
<evidence type="ECO:0000259" key="1">
    <source>
        <dbReference type="SMART" id="SM00454"/>
    </source>
</evidence>
<dbReference type="InterPro" id="IPR001660">
    <property type="entry name" value="SAM"/>
</dbReference>
<dbReference type="FunFam" id="1.10.150.50:FF:000027">
    <property type="entry name" value="scm-like with four MBT domains protein 2"/>
    <property type="match status" value="1"/>
</dbReference>
<dbReference type="InterPro" id="IPR050548">
    <property type="entry name" value="PcG_chromatin_remod_factors"/>
</dbReference>
<dbReference type="GO" id="GO:0045892">
    <property type="term" value="P:negative regulation of DNA-templated transcription"/>
    <property type="evidence" value="ECO:0007669"/>
    <property type="project" value="TreeGrafter"/>
</dbReference>
<dbReference type="GO" id="GO:0003682">
    <property type="term" value="F:chromatin binding"/>
    <property type="evidence" value="ECO:0007669"/>
    <property type="project" value="TreeGrafter"/>
</dbReference>
<dbReference type="STRING" id="109280.ENSHCOP00000007418"/>
<keyword evidence="3" id="KW-1185">Reference proteome</keyword>